<dbReference type="Proteomes" id="UP000283482">
    <property type="component" value="Unassembled WGS sequence"/>
</dbReference>
<comment type="caution">
    <text evidence="1">The sequence shown here is derived from an EMBL/GenBank/DDBJ whole genome shotgun (WGS) entry which is preliminary data.</text>
</comment>
<gene>
    <name evidence="1" type="ORF">DW889_11995</name>
</gene>
<dbReference type="EMBL" id="QSGN01000031">
    <property type="protein sequence ID" value="RHB27270.1"/>
    <property type="molecule type" value="Genomic_DNA"/>
</dbReference>
<evidence type="ECO:0000313" key="2">
    <source>
        <dbReference type="Proteomes" id="UP000283482"/>
    </source>
</evidence>
<proteinExistence type="predicted"/>
<accession>A0A413V0T7</accession>
<name>A0A413V0T7_BACSE</name>
<protein>
    <submittedName>
        <fullName evidence="1">Uncharacterized protein</fullName>
    </submittedName>
</protein>
<dbReference type="AlphaFoldDB" id="A0A413V0T7"/>
<evidence type="ECO:0000313" key="1">
    <source>
        <dbReference type="EMBL" id="RHB27270.1"/>
    </source>
</evidence>
<sequence>MKQTLEEAAKEYWDKWLEENPNANHTRIVSLGFAFIAGAEWQSKQAIELLSSVLENWVHGGDADCIIAEFEEKLNNV</sequence>
<reference evidence="1 2" key="1">
    <citation type="submission" date="2018-08" db="EMBL/GenBank/DDBJ databases">
        <title>A genome reference for cultivated species of the human gut microbiota.</title>
        <authorList>
            <person name="Zou Y."/>
            <person name="Xue W."/>
            <person name="Luo G."/>
        </authorList>
    </citation>
    <scope>NUCLEOTIDE SEQUENCE [LARGE SCALE GENOMIC DNA]</scope>
    <source>
        <strain evidence="1 2">AM40-34</strain>
    </source>
</reference>
<organism evidence="1 2">
    <name type="scientific">Bacteroides stercoris</name>
    <dbReference type="NCBI Taxonomy" id="46506"/>
    <lineage>
        <taxon>Bacteria</taxon>
        <taxon>Pseudomonadati</taxon>
        <taxon>Bacteroidota</taxon>
        <taxon>Bacteroidia</taxon>
        <taxon>Bacteroidales</taxon>
        <taxon>Bacteroidaceae</taxon>
        <taxon>Bacteroides</taxon>
    </lineage>
</organism>
<dbReference type="RefSeq" id="WP_117907356.1">
    <property type="nucleotide sequence ID" value="NZ_QSGN01000031.1"/>
</dbReference>